<accession>A0A1I4EVF3</accession>
<evidence type="ECO:0000313" key="2">
    <source>
        <dbReference type="Proteomes" id="UP000199607"/>
    </source>
</evidence>
<sequence>MAEDTLGFDSLQGPATSVTIELDPETGGIRIRRETALGTVTEYVDR</sequence>
<dbReference type="STRING" id="553466.SAMN04487950_2399"/>
<dbReference type="RefSeq" id="WP_177197614.1">
    <property type="nucleotide sequence ID" value="NZ_FOTC01000002.1"/>
</dbReference>
<protein>
    <submittedName>
        <fullName evidence="1">Uncharacterized protein</fullName>
    </submittedName>
</protein>
<proteinExistence type="predicted"/>
<name>A0A1I4EVF3_9EURY</name>
<dbReference type="EMBL" id="FOTC01000002">
    <property type="protein sequence ID" value="SFL09173.1"/>
    <property type="molecule type" value="Genomic_DNA"/>
</dbReference>
<organism evidence="1 2">
    <name type="scientific">Halogranum rubrum</name>
    <dbReference type="NCBI Taxonomy" id="553466"/>
    <lineage>
        <taxon>Archaea</taxon>
        <taxon>Methanobacteriati</taxon>
        <taxon>Methanobacteriota</taxon>
        <taxon>Stenosarchaea group</taxon>
        <taxon>Halobacteria</taxon>
        <taxon>Halobacteriales</taxon>
        <taxon>Haloferacaceae</taxon>
    </lineage>
</organism>
<dbReference type="AlphaFoldDB" id="A0A1I4EVF3"/>
<evidence type="ECO:0000313" key="1">
    <source>
        <dbReference type="EMBL" id="SFL09173.1"/>
    </source>
</evidence>
<keyword evidence="2" id="KW-1185">Reference proteome</keyword>
<gene>
    <name evidence="1" type="ORF">SAMN04487950_2399</name>
</gene>
<reference evidence="2" key="1">
    <citation type="submission" date="2016-10" db="EMBL/GenBank/DDBJ databases">
        <authorList>
            <person name="Varghese N."/>
            <person name="Submissions S."/>
        </authorList>
    </citation>
    <scope>NUCLEOTIDE SEQUENCE [LARGE SCALE GENOMIC DNA]</scope>
    <source>
        <strain evidence="2">CGMCC 1.7738</strain>
    </source>
</reference>
<dbReference type="Proteomes" id="UP000199607">
    <property type="component" value="Unassembled WGS sequence"/>
</dbReference>